<dbReference type="AlphaFoldDB" id="A0A453FZZ9"/>
<evidence type="ECO:0000313" key="3">
    <source>
        <dbReference type="Proteomes" id="UP000015105"/>
    </source>
</evidence>
<feature type="compositionally biased region" description="Basic residues" evidence="1">
    <location>
        <begin position="53"/>
        <end position="62"/>
    </location>
</feature>
<evidence type="ECO:0000256" key="1">
    <source>
        <dbReference type="SAM" id="MobiDB-lite"/>
    </source>
</evidence>
<dbReference type="Gramene" id="AET3Gv20842500.1">
    <property type="protein sequence ID" value="AET3Gv20842500.1"/>
    <property type="gene ID" value="AET3Gv20842500"/>
</dbReference>
<keyword evidence="3" id="KW-1185">Reference proteome</keyword>
<protein>
    <submittedName>
        <fullName evidence="2">Uncharacterized protein</fullName>
    </submittedName>
</protein>
<reference evidence="2" key="4">
    <citation type="submission" date="2019-03" db="UniProtKB">
        <authorList>
            <consortium name="EnsemblPlants"/>
        </authorList>
    </citation>
    <scope>IDENTIFICATION</scope>
</reference>
<feature type="region of interest" description="Disordered" evidence="1">
    <location>
        <begin position="39"/>
        <end position="67"/>
    </location>
</feature>
<proteinExistence type="predicted"/>
<reference evidence="3" key="1">
    <citation type="journal article" date="2014" name="Science">
        <title>Ancient hybridizations among the ancestral genomes of bread wheat.</title>
        <authorList>
            <consortium name="International Wheat Genome Sequencing Consortium,"/>
            <person name="Marcussen T."/>
            <person name="Sandve S.R."/>
            <person name="Heier L."/>
            <person name="Spannagl M."/>
            <person name="Pfeifer M."/>
            <person name="Jakobsen K.S."/>
            <person name="Wulff B.B."/>
            <person name="Steuernagel B."/>
            <person name="Mayer K.F."/>
            <person name="Olsen O.A."/>
        </authorList>
    </citation>
    <scope>NUCLEOTIDE SEQUENCE [LARGE SCALE GENOMIC DNA]</scope>
    <source>
        <strain evidence="3">cv. AL8/78</strain>
    </source>
</reference>
<accession>A0A453FZZ9</accession>
<name>A0A453FZZ9_AEGTS</name>
<evidence type="ECO:0000313" key="2">
    <source>
        <dbReference type="EnsemblPlants" id="AET3Gv20842500.1"/>
    </source>
</evidence>
<reference evidence="2" key="5">
    <citation type="journal article" date="2021" name="G3 (Bethesda)">
        <title>Aegilops tauschii genome assembly Aet v5.0 features greater sequence contiguity and improved annotation.</title>
        <authorList>
            <person name="Wang L."/>
            <person name="Zhu T."/>
            <person name="Rodriguez J.C."/>
            <person name="Deal K.R."/>
            <person name="Dubcovsky J."/>
            <person name="McGuire P.E."/>
            <person name="Lux T."/>
            <person name="Spannagl M."/>
            <person name="Mayer K.F.X."/>
            <person name="Baldrich P."/>
            <person name="Meyers B.C."/>
            <person name="Huo N."/>
            <person name="Gu Y.Q."/>
            <person name="Zhou H."/>
            <person name="Devos K.M."/>
            <person name="Bennetzen J.L."/>
            <person name="Unver T."/>
            <person name="Budak H."/>
            <person name="Gulick P.J."/>
            <person name="Galiba G."/>
            <person name="Kalapos B."/>
            <person name="Nelson D.R."/>
            <person name="Li P."/>
            <person name="You F.M."/>
            <person name="Luo M.C."/>
            <person name="Dvorak J."/>
        </authorList>
    </citation>
    <scope>NUCLEOTIDE SEQUENCE [LARGE SCALE GENOMIC DNA]</scope>
    <source>
        <strain evidence="2">cv. AL8/78</strain>
    </source>
</reference>
<reference evidence="2" key="3">
    <citation type="journal article" date="2017" name="Nature">
        <title>Genome sequence of the progenitor of the wheat D genome Aegilops tauschii.</title>
        <authorList>
            <person name="Luo M.C."/>
            <person name="Gu Y.Q."/>
            <person name="Puiu D."/>
            <person name="Wang H."/>
            <person name="Twardziok S.O."/>
            <person name="Deal K.R."/>
            <person name="Huo N."/>
            <person name="Zhu T."/>
            <person name="Wang L."/>
            <person name="Wang Y."/>
            <person name="McGuire P.E."/>
            <person name="Liu S."/>
            <person name="Long H."/>
            <person name="Ramasamy R.K."/>
            <person name="Rodriguez J.C."/>
            <person name="Van S.L."/>
            <person name="Yuan L."/>
            <person name="Wang Z."/>
            <person name="Xia Z."/>
            <person name="Xiao L."/>
            <person name="Anderson O.D."/>
            <person name="Ouyang S."/>
            <person name="Liang Y."/>
            <person name="Zimin A.V."/>
            <person name="Pertea G."/>
            <person name="Qi P."/>
            <person name="Bennetzen J.L."/>
            <person name="Dai X."/>
            <person name="Dawson M.W."/>
            <person name="Muller H.G."/>
            <person name="Kugler K."/>
            <person name="Rivarola-Duarte L."/>
            <person name="Spannagl M."/>
            <person name="Mayer K.F.X."/>
            <person name="Lu F.H."/>
            <person name="Bevan M.W."/>
            <person name="Leroy P."/>
            <person name="Li P."/>
            <person name="You F.M."/>
            <person name="Sun Q."/>
            <person name="Liu Z."/>
            <person name="Lyons E."/>
            <person name="Wicker T."/>
            <person name="Salzberg S.L."/>
            <person name="Devos K.M."/>
            <person name="Dvorak J."/>
        </authorList>
    </citation>
    <scope>NUCLEOTIDE SEQUENCE [LARGE SCALE GENOMIC DNA]</scope>
    <source>
        <strain evidence="2">cv. AL8/78</strain>
    </source>
</reference>
<dbReference type="EnsemblPlants" id="AET3Gv20842500.1">
    <property type="protein sequence ID" value="AET3Gv20842500.1"/>
    <property type="gene ID" value="AET3Gv20842500"/>
</dbReference>
<reference evidence="3" key="2">
    <citation type="journal article" date="2017" name="Nat. Plants">
        <title>The Aegilops tauschii genome reveals multiple impacts of transposons.</title>
        <authorList>
            <person name="Zhao G."/>
            <person name="Zou C."/>
            <person name="Li K."/>
            <person name="Wang K."/>
            <person name="Li T."/>
            <person name="Gao L."/>
            <person name="Zhang X."/>
            <person name="Wang H."/>
            <person name="Yang Z."/>
            <person name="Liu X."/>
            <person name="Jiang W."/>
            <person name="Mao L."/>
            <person name="Kong X."/>
            <person name="Jiao Y."/>
            <person name="Jia J."/>
        </authorList>
    </citation>
    <scope>NUCLEOTIDE SEQUENCE [LARGE SCALE GENOMIC DNA]</scope>
    <source>
        <strain evidence="3">cv. AL8/78</strain>
    </source>
</reference>
<dbReference type="Proteomes" id="UP000015105">
    <property type="component" value="Chromosome 3D"/>
</dbReference>
<feature type="region of interest" description="Disordered" evidence="1">
    <location>
        <begin position="86"/>
        <end position="112"/>
    </location>
</feature>
<organism evidence="2 3">
    <name type="scientific">Aegilops tauschii subsp. strangulata</name>
    <name type="common">Goatgrass</name>
    <dbReference type="NCBI Taxonomy" id="200361"/>
    <lineage>
        <taxon>Eukaryota</taxon>
        <taxon>Viridiplantae</taxon>
        <taxon>Streptophyta</taxon>
        <taxon>Embryophyta</taxon>
        <taxon>Tracheophyta</taxon>
        <taxon>Spermatophyta</taxon>
        <taxon>Magnoliopsida</taxon>
        <taxon>Liliopsida</taxon>
        <taxon>Poales</taxon>
        <taxon>Poaceae</taxon>
        <taxon>BOP clade</taxon>
        <taxon>Pooideae</taxon>
        <taxon>Triticodae</taxon>
        <taxon>Triticeae</taxon>
        <taxon>Triticinae</taxon>
        <taxon>Aegilops</taxon>
    </lineage>
</organism>
<sequence>MRFPTDPDQVGQEHDVVPVAVPLQCPCRAVTWMVASSAAKNAADTRATLPRARQSKRSRRAARTAYKTAPHPPFVLLRLLSHLPPPRSHAARVTPSSPVRQRARPRKPLEKWLKRMSSPLCATMAPEWSR</sequence>